<dbReference type="Gene3D" id="3.30.420.280">
    <property type="match status" value="1"/>
</dbReference>
<dbReference type="NCBIfam" id="TIGR01547">
    <property type="entry name" value="phage_term_2"/>
    <property type="match status" value="1"/>
</dbReference>
<dbReference type="EMBL" id="JARFPK010000054">
    <property type="protein sequence ID" value="MDF0591659.1"/>
    <property type="molecule type" value="Genomic_DNA"/>
</dbReference>
<dbReference type="Proteomes" id="UP001220010">
    <property type="component" value="Unassembled WGS sequence"/>
</dbReference>
<dbReference type="Gene3D" id="3.40.50.300">
    <property type="entry name" value="P-loop containing nucleotide triphosphate hydrolases"/>
    <property type="match status" value="1"/>
</dbReference>
<protein>
    <submittedName>
        <fullName evidence="2">PBSX family phage terminase large subunit</fullName>
    </submittedName>
</protein>
<name>A0ABT5XAD5_9EURY</name>
<organism evidence="2 3">
    <name type="scientific">Candidatus Methanocrinis natronophilus</name>
    <dbReference type="NCBI Taxonomy" id="3033396"/>
    <lineage>
        <taxon>Archaea</taxon>
        <taxon>Methanobacteriati</taxon>
        <taxon>Methanobacteriota</taxon>
        <taxon>Stenosarchaea group</taxon>
        <taxon>Methanomicrobia</taxon>
        <taxon>Methanotrichales</taxon>
        <taxon>Methanotrichaceae</taxon>
        <taxon>Methanocrinis</taxon>
    </lineage>
</organism>
<dbReference type="RefSeq" id="WP_316967386.1">
    <property type="nucleotide sequence ID" value="NZ_JARFPK010000054.1"/>
</dbReference>
<reference evidence="2 3" key="1">
    <citation type="submission" date="2023-03" db="EMBL/GenBank/DDBJ databases">
        <title>WGS of Methanotrichaceae archaeon Mx.</title>
        <authorList>
            <person name="Sorokin D.Y."/>
            <person name="Merkel A.Y."/>
        </authorList>
    </citation>
    <scope>NUCLEOTIDE SEQUENCE [LARGE SCALE GENOMIC DNA]</scope>
    <source>
        <strain evidence="2 3">Mx</strain>
    </source>
</reference>
<feature type="domain" description="Phage terminase large subunit N-terminal" evidence="1">
    <location>
        <begin position="79"/>
        <end position="192"/>
    </location>
</feature>
<dbReference type="InterPro" id="IPR006437">
    <property type="entry name" value="Phage_terminase_lsu"/>
</dbReference>
<evidence type="ECO:0000313" key="2">
    <source>
        <dbReference type="EMBL" id="MDF0591659.1"/>
    </source>
</evidence>
<evidence type="ECO:0000259" key="1">
    <source>
        <dbReference type="Pfam" id="PF04466"/>
    </source>
</evidence>
<keyword evidence="3" id="KW-1185">Reference proteome</keyword>
<sequence>MTFQVPVGKQRDFCLGSDARINIAHGAVRSAKTVGANVRWLRAVLEAPAGVNLLMAGKTLFSLERNVLSPIARLVGSNNFDYKRSLKTAYIYGRPIMVEGGNDEAAYSKIAGLTLGGAYVDEGSLVPESFTNMLITRLSEPGAQLFLTTNPGPPAHYLKKRWIDREEELDLKAWHFTLEDNPWLDWIYIEELKRQFGPPSSLFYQRYVLGLWVMAEGAIYRNFDREAHVVPALPDGRLEEMRVAVDPGATHPTAMLKAFRIGTSWYIAGEYRKADKSPAEVSKDLKLFLAGMHPSSIDVDPAAKAHRLQFIGDGVQGVQQADNDVLNGIQRVINALDQGWLHLVGPSTPMLQEEMEAYRWDPKATERGEDQPIKEGDDLVDCLRYLVNRISKSRRLTPPPRRRGSRS</sequence>
<comment type="caution">
    <text evidence="2">The sequence shown here is derived from an EMBL/GenBank/DDBJ whole genome shotgun (WGS) entry which is preliminary data.</text>
</comment>
<dbReference type="InterPro" id="IPR035412">
    <property type="entry name" value="Terminase_L_N"/>
</dbReference>
<evidence type="ECO:0000313" key="3">
    <source>
        <dbReference type="Proteomes" id="UP001220010"/>
    </source>
</evidence>
<gene>
    <name evidence="2" type="ORF">P0O15_10865</name>
</gene>
<dbReference type="InterPro" id="IPR027417">
    <property type="entry name" value="P-loop_NTPase"/>
</dbReference>
<proteinExistence type="predicted"/>
<dbReference type="Pfam" id="PF04466">
    <property type="entry name" value="Terminase_3"/>
    <property type="match status" value="1"/>
</dbReference>
<accession>A0ABT5XAD5</accession>